<protein>
    <submittedName>
        <fullName evidence="1">Cytoplasmic protein</fullName>
    </submittedName>
</protein>
<keyword evidence="2" id="KW-1185">Reference proteome</keyword>
<accession>A0A5D0XVK1</accession>
<dbReference type="OrthoDB" id="7060081at2"/>
<proteinExistence type="predicted"/>
<evidence type="ECO:0000313" key="1">
    <source>
        <dbReference type="EMBL" id="TYD00699.1"/>
    </source>
</evidence>
<dbReference type="AlphaFoldDB" id="A0A5D0XVK1"/>
<dbReference type="InterPro" id="IPR014710">
    <property type="entry name" value="RmlC-like_jellyroll"/>
</dbReference>
<name>A0A5D0XVK1_9MICC</name>
<dbReference type="Gene3D" id="2.60.120.10">
    <property type="entry name" value="Jelly Rolls"/>
    <property type="match status" value="1"/>
</dbReference>
<comment type="caution">
    <text evidence="1">The sequence shown here is derived from an EMBL/GenBank/DDBJ whole genome shotgun (WGS) entry which is preliminary data.</text>
</comment>
<dbReference type="RefSeq" id="WP_148599999.1">
    <property type="nucleotide sequence ID" value="NZ_VSLD01000001.1"/>
</dbReference>
<dbReference type="EMBL" id="VSLD01000001">
    <property type="protein sequence ID" value="TYD00699.1"/>
    <property type="molecule type" value="Genomic_DNA"/>
</dbReference>
<gene>
    <name evidence="1" type="ORF">FQ377_04560</name>
</gene>
<dbReference type="Proteomes" id="UP000323410">
    <property type="component" value="Unassembled WGS sequence"/>
</dbReference>
<sequence length="115" mass="12775">MAQDPVQTNPENYRVAFENDRVRVLEYTDRPGYTSIEHHHPDSVMITASAFRRRLHAQGTSIDVDLPAGVARWLPAQDHCGENTGTTDTHTFFVELKETAPASTEVPAYLGPVAL</sequence>
<reference evidence="1 2" key="1">
    <citation type="submission" date="2019-08" db="EMBL/GenBank/DDBJ databases">
        <title>Genone of Arthrobacter echini P9.</title>
        <authorList>
            <person name="Bowman J.P."/>
        </authorList>
    </citation>
    <scope>NUCLEOTIDE SEQUENCE [LARGE SCALE GENOMIC DNA]</scope>
    <source>
        <strain evidence="1 2">P9</strain>
    </source>
</reference>
<organism evidence="1 2">
    <name type="scientific">Arthrobacter echini</name>
    <dbReference type="NCBI Taxonomy" id="1529066"/>
    <lineage>
        <taxon>Bacteria</taxon>
        <taxon>Bacillati</taxon>
        <taxon>Actinomycetota</taxon>
        <taxon>Actinomycetes</taxon>
        <taxon>Micrococcales</taxon>
        <taxon>Micrococcaceae</taxon>
        <taxon>Arthrobacter</taxon>
    </lineage>
</organism>
<evidence type="ECO:0000313" key="2">
    <source>
        <dbReference type="Proteomes" id="UP000323410"/>
    </source>
</evidence>